<dbReference type="KEGG" id="nmk:CHR53_10225"/>
<accession>A0A3Q9QW25</accession>
<keyword evidence="2 5" id="KW-0812">Transmembrane</keyword>
<protein>
    <recommendedName>
        <fullName evidence="8">ZIP family metal transporter</fullName>
    </recommendedName>
</protein>
<dbReference type="AlphaFoldDB" id="A0A3Q9QW25"/>
<dbReference type="GO" id="GO:0005385">
    <property type="term" value="F:zinc ion transmembrane transporter activity"/>
    <property type="evidence" value="ECO:0007669"/>
    <property type="project" value="TreeGrafter"/>
</dbReference>
<name>A0A3Q9QW25_9BACI</name>
<dbReference type="GO" id="GO:0016020">
    <property type="term" value="C:membrane"/>
    <property type="evidence" value="ECO:0007669"/>
    <property type="project" value="UniProtKB-SubCell"/>
</dbReference>
<dbReference type="OrthoDB" id="9787346at2"/>
<gene>
    <name evidence="6" type="ORF">CHR53_10225</name>
</gene>
<reference evidence="6 7" key="1">
    <citation type="submission" date="2017-07" db="EMBL/GenBank/DDBJ databases">
        <title>The complete genome sequence of Bacillus mesonae strain H20-5, an efficient strain improving plant abiotic stress resistance.</title>
        <authorList>
            <person name="Kim S.Y."/>
            <person name="Song H."/>
            <person name="Sang M.K."/>
            <person name="Weon H.-Y."/>
            <person name="Song J."/>
        </authorList>
    </citation>
    <scope>NUCLEOTIDE SEQUENCE [LARGE SCALE GENOMIC DNA]</scope>
    <source>
        <strain evidence="6 7">H20-5</strain>
    </source>
</reference>
<feature type="transmembrane region" description="Helical" evidence="5">
    <location>
        <begin position="36"/>
        <end position="56"/>
    </location>
</feature>
<evidence type="ECO:0000256" key="1">
    <source>
        <dbReference type="ARBA" id="ARBA00004141"/>
    </source>
</evidence>
<keyword evidence="3 5" id="KW-1133">Transmembrane helix</keyword>
<feature type="transmembrane region" description="Helical" evidence="5">
    <location>
        <begin position="62"/>
        <end position="82"/>
    </location>
</feature>
<sequence length="241" mass="26121">MKLTLDIFLVVLLSSLAYILGGFIVLIRKNWSEKTLLSLVALSAGLLLSIAILDLIPEVQEVFHHSSLFVLIGFIIMYIIFLPALNGKNGLDHVEHAAGTGLTIGMLLHNLFEGLSIGISYSASFELGVFVSIALIIHKIPEGLSYTSVMLAFLNGRKKTTMYLIIQGIFTWIGAGIGILLAGLKDFQEIIIAVGLSVTAGIFLYLSGTLLLPIINRGTFKSTPLFFIGGILLYFILHGIS</sequence>
<dbReference type="Pfam" id="PF02535">
    <property type="entry name" value="Zip"/>
    <property type="match status" value="1"/>
</dbReference>
<feature type="transmembrane region" description="Helical" evidence="5">
    <location>
        <begin position="118"/>
        <end position="140"/>
    </location>
</feature>
<dbReference type="EMBL" id="CP022572">
    <property type="protein sequence ID" value="AZU61621.1"/>
    <property type="molecule type" value="Genomic_DNA"/>
</dbReference>
<comment type="subcellular location">
    <subcellularLocation>
        <location evidence="1">Membrane</location>
        <topology evidence="1">Multi-pass membrane protein</topology>
    </subcellularLocation>
</comment>
<feature type="transmembrane region" description="Helical" evidence="5">
    <location>
        <begin position="6"/>
        <end position="27"/>
    </location>
</feature>
<evidence type="ECO:0000256" key="2">
    <source>
        <dbReference type="ARBA" id="ARBA00022692"/>
    </source>
</evidence>
<organism evidence="6 7">
    <name type="scientific">Neobacillus mesonae</name>
    <dbReference type="NCBI Taxonomy" id="1193713"/>
    <lineage>
        <taxon>Bacteria</taxon>
        <taxon>Bacillati</taxon>
        <taxon>Bacillota</taxon>
        <taxon>Bacilli</taxon>
        <taxon>Bacillales</taxon>
        <taxon>Bacillaceae</taxon>
        <taxon>Neobacillus</taxon>
    </lineage>
</organism>
<dbReference type="InterPro" id="IPR003689">
    <property type="entry name" value="ZIP"/>
</dbReference>
<feature type="transmembrane region" description="Helical" evidence="5">
    <location>
        <begin position="161"/>
        <end position="184"/>
    </location>
</feature>
<evidence type="ECO:0000256" key="4">
    <source>
        <dbReference type="ARBA" id="ARBA00023136"/>
    </source>
</evidence>
<dbReference type="STRING" id="1193713.GCA_001636315_04480"/>
<dbReference type="PANTHER" id="PTHR11040:SF44">
    <property type="entry name" value="PROTEIN ZNTC-RELATED"/>
    <property type="match status" value="1"/>
</dbReference>
<evidence type="ECO:0000256" key="5">
    <source>
        <dbReference type="SAM" id="Phobius"/>
    </source>
</evidence>
<keyword evidence="7" id="KW-1185">Reference proteome</keyword>
<proteinExistence type="predicted"/>
<dbReference type="RefSeq" id="WP_066396597.1">
    <property type="nucleotide sequence ID" value="NZ_CP022572.1"/>
</dbReference>
<feature type="transmembrane region" description="Helical" evidence="5">
    <location>
        <begin position="190"/>
        <end position="212"/>
    </location>
</feature>
<evidence type="ECO:0008006" key="8">
    <source>
        <dbReference type="Google" id="ProtNLM"/>
    </source>
</evidence>
<feature type="transmembrane region" description="Helical" evidence="5">
    <location>
        <begin position="224"/>
        <end position="240"/>
    </location>
</feature>
<dbReference type="PANTHER" id="PTHR11040">
    <property type="entry name" value="ZINC/IRON TRANSPORTER"/>
    <property type="match status" value="1"/>
</dbReference>
<keyword evidence="4 5" id="KW-0472">Membrane</keyword>
<evidence type="ECO:0000256" key="3">
    <source>
        <dbReference type="ARBA" id="ARBA00022989"/>
    </source>
</evidence>
<evidence type="ECO:0000313" key="6">
    <source>
        <dbReference type="EMBL" id="AZU61621.1"/>
    </source>
</evidence>
<dbReference type="Proteomes" id="UP000282892">
    <property type="component" value="Chromosome"/>
</dbReference>
<evidence type="ECO:0000313" key="7">
    <source>
        <dbReference type="Proteomes" id="UP000282892"/>
    </source>
</evidence>